<dbReference type="EMBL" id="CP013118">
    <property type="protein sequence ID" value="ALO15340.1"/>
    <property type="molecule type" value="Genomic_DNA"/>
</dbReference>
<dbReference type="STRING" id="1307839.L21SP5_01698"/>
<proteinExistence type="predicted"/>
<dbReference type="OrthoDB" id="116243at2"/>
<evidence type="ECO:0000313" key="2">
    <source>
        <dbReference type="EMBL" id="ALO15340.1"/>
    </source>
</evidence>
<dbReference type="AlphaFoldDB" id="A0A0S2HZX1"/>
<dbReference type="KEGG" id="blq:L21SP5_01698"/>
<keyword evidence="3" id="KW-1185">Reference proteome</keyword>
<dbReference type="InterPro" id="IPR025847">
    <property type="entry name" value="MEDS_domain"/>
</dbReference>
<feature type="domain" description="MEDS" evidence="1">
    <location>
        <begin position="25"/>
        <end position="183"/>
    </location>
</feature>
<accession>A0A0S2HZX1</accession>
<name>A0A0S2HZX1_9BACT</name>
<evidence type="ECO:0000259" key="1">
    <source>
        <dbReference type="Pfam" id="PF14417"/>
    </source>
</evidence>
<sequence>MHIKTSNQEPFTLGIGDYTCNLGLHVAGLYETEQERDDIIMGFLSQGYKEGDLQLYCPAERTAEDFHEKMHHRCPHCNTYDRNYFQIDSAKDLYYPEGTFSPKQMDIGLNDFFTKSQENGKRTIRATAEMVWALDAIPGSELLMVYESRLNYFIAGKPWISICLYNVNKFSGATIMNVLRTHPFTINGGILTENPYFIDPDIWLRENYPAYLNI</sequence>
<protein>
    <recommendedName>
        <fullName evidence="1">MEDS domain-containing protein</fullName>
    </recommendedName>
</protein>
<evidence type="ECO:0000313" key="3">
    <source>
        <dbReference type="Proteomes" id="UP000064893"/>
    </source>
</evidence>
<reference evidence="2 3" key="1">
    <citation type="submission" date="2015-11" db="EMBL/GenBank/DDBJ databases">
        <title>Description and complete genome sequence of a novel strain predominating in hypersaline microbial mats and representing a new family of the Bacteriodetes phylum.</title>
        <authorList>
            <person name="Spring S."/>
            <person name="Bunk B."/>
            <person name="Sproer C."/>
            <person name="Klenk H.-P."/>
        </authorList>
    </citation>
    <scope>NUCLEOTIDE SEQUENCE [LARGE SCALE GENOMIC DNA]</scope>
    <source>
        <strain evidence="2 3">L21-Spi-D4</strain>
    </source>
</reference>
<gene>
    <name evidence="2" type="ORF">L21SP5_01698</name>
</gene>
<dbReference type="PATRIC" id="fig|1307839.3.peg.1799"/>
<dbReference type="Proteomes" id="UP000064893">
    <property type="component" value="Chromosome"/>
</dbReference>
<dbReference type="Pfam" id="PF14417">
    <property type="entry name" value="MEDS"/>
    <property type="match status" value="1"/>
</dbReference>
<organism evidence="2 3">
    <name type="scientific">Salinivirga cyanobacteriivorans</name>
    <dbReference type="NCBI Taxonomy" id="1307839"/>
    <lineage>
        <taxon>Bacteria</taxon>
        <taxon>Pseudomonadati</taxon>
        <taxon>Bacteroidota</taxon>
        <taxon>Bacteroidia</taxon>
        <taxon>Bacteroidales</taxon>
        <taxon>Salinivirgaceae</taxon>
        <taxon>Salinivirga</taxon>
    </lineage>
</organism>
<dbReference type="RefSeq" id="WP_057952806.1">
    <property type="nucleotide sequence ID" value="NZ_CP013118.1"/>
</dbReference>